<keyword evidence="3" id="KW-0547">Nucleotide-binding</keyword>
<name>A0ABU0J1Y0_9HYPH</name>
<evidence type="ECO:0000256" key="4">
    <source>
        <dbReference type="ARBA" id="ARBA00022748"/>
    </source>
</evidence>
<comment type="caution">
    <text evidence="9">The sequence shown here is derived from an EMBL/GenBank/DDBJ whole genome shotgun (WGS) entry which is preliminary data.</text>
</comment>
<keyword evidence="7" id="KW-0472">Membrane</keyword>
<evidence type="ECO:0000256" key="3">
    <source>
        <dbReference type="ARBA" id="ARBA00022741"/>
    </source>
</evidence>
<dbReference type="Pfam" id="PF00005">
    <property type="entry name" value="ABC_tran"/>
    <property type="match status" value="1"/>
</dbReference>
<dbReference type="InterPro" id="IPR003439">
    <property type="entry name" value="ABC_transporter-like_ATP-bd"/>
</dbReference>
<dbReference type="InterPro" id="IPR027417">
    <property type="entry name" value="P-loop_NTPase"/>
</dbReference>
<sequence length="198" mass="20734">MRLLAENLVCERGGRGVFAGVSFTLDAGRLLAVTGRNGAGKSSLLRVVAGLVPKAGGSLALEGADSERGLGEHCHYAGHADALKASLTAGENLAFWAAFYGDPWLDPDEALERLAIAHLADLPAAYLSAGQKRRLTLARLFVSRRPLWLLDEPTSALDTATQALLAAHMREHLAAGGLILAATHADLGLPAQRLEIGG</sequence>
<evidence type="ECO:0000256" key="6">
    <source>
        <dbReference type="ARBA" id="ARBA00022967"/>
    </source>
</evidence>
<dbReference type="Gene3D" id="3.40.50.300">
    <property type="entry name" value="P-loop containing nucleotide triphosphate hydrolases"/>
    <property type="match status" value="1"/>
</dbReference>
<dbReference type="InterPro" id="IPR003593">
    <property type="entry name" value="AAA+_ATPase"/>
</dbReference>
<organism evidence="9 10">
    <name type="scientific">Labrys wisconsinensis</name>
    <dbReference type="NCBI Taxonomy" id="425677"/>
    <lineage>
        <taxon>Bacteria</taxon>
        <taxon>Pseudomonadati</taxon>
        <taxon>Pseudomonadota</taxon>
        <taxon>Alphaproteobacteria</taxon>
        <taxon>Hyphomicrobiales</taxon>
        <taxon>Xanthobacteraceae</taxon>
        <taxon>Labrys</taxon>
    </lineage>
</organism>
<keyword evidence="6" id="KW-1278">Translocase</keyword>
<dbReference type="PROSITE" id="PS00211">
    <property type="entry name" value="ABC_TRANSPORTER_1"/>
    <property type="match status" value="1"/>
</dbReference>
<evidence type="ECO:0000256" key="5">
    <source>
        <dbReference type="ARBA" id="ARBA00022840"/>
    </source>
</evidence>
<dbReference type="RefSeq" id="WP_307269108.1">
    <property type="nucleotide sequence ID" value="NZ_JAUSVX010000001.1"/>
</dbReference>
<evidence type="ECO:0000256" key="7">
    <source>
        <dbReference type="ARBA" id="ARBA00023136"/>
    </source>
</evidence>
<keyword evidence="2" id="KW-0813">Transport</keyword>
<protein>
    <submittedName>
        <fullName evidence="9">Heme exporter protein A</fullName>
    </submittedName>
</protein>
<reference evidence="9 10" key="1">
    <citation type="submission" date="2023-07" db="EMBL/GenBank/DDBJ databases">
        <title>Genomic Encyclopedia of Type Strains, Phase IV (KMG-IV): sequencing the most valuable type-strain genomes for metagenomic binning, comparative biology and taxonomic classification.</title>
        <authorList>
            <person name="Goeker M."/>
        </authorList>
    </citation>
    <scope>NUCLEOTIDE SEQUENCE [LARGE SCALE GENOMIC DNA]</scope>
    <source>
        <strain evidence="9 10">DSM 19619</strain>
    </source>
</reference>
<evidence type="ECO:0000256" key="1">
    <source>
        <dbReference type="ARBA" id="ARBA00005417"/>
    </source>
</evidence>
<dbReference type="EMBL" id="JAUSVX010000001">
    <property type="protein sequence ID" value="MDQ0468261.1"/>
    <property type="molecule type" value="Genomic_DNA"/>
</dbReference>
<keyword evidence="10" id="KW-1185">Reference proteome</keyword>
<keyword evidence="4" id="KW-0201">Cytochrome c-type biogenesis</keyword>
<dbReference type="SMART" id="SM00382">
    <property type="entry name" value="AAA"/>
    <property type="match status" value="1"/>
</dbReference>
<proteinExistence type="inferred from homology"/>
<gene>
    <name evidence="9" type="ORF">QO011_001256</name>
</gene>
<evidence type="ECO:0000313" key="10">
    <source>
        <dbReference type="Proteomes" id="UP001242480"/>
    </source>
</evidence>
<dbReference type="NCBIfam" id="TIGR01189">
    <property type="entry name" value="ccmA"/>
    <property type="match status" value="1"/>
</dbReference>
<dbReference type="PANTHER" id="PTHR43499">
    <property type="entry name" value="ABC TRANSPORTER I FAMILY MEMBER 1"/>
    <property type="match status" value="1"/>
</dbReference>
<feature type="domain" description="ABC transporter" evidence="8">
    <location>
        <begin position="3"/>
        <end position="196"/>
    </location>
</feature>
<keyword evidence="5" id="KW-0067">ATP-binding</keyword>
<dbReference type="PROSITE" id="PS50893">
    <property type="entry name" value="ABC_TRANSPORTER_2"/>
    <property type="match status" value="1"/>
</dbReference>
<evidence type="ECO:0000259" key="8">
    <source>
        <dbReference type="PROSITE" id="PS50893"/>
    </source>
</evidence>
<evidence type="ECO:0000313" key="9">
    <source>
        <dbReference type="EMBL" id="MDQ0468261.1"/>
    </source>
</evidence>
<dbReference type="PANTHER" id="PTHR43499:SF1">
    <property type="entry name" value="ABC TRANSPORTER I FAMILY MEMBER 1"/>
    <property type="match status" value="1"/>
</dbReference>
<evidence type="ECO:0000256" key="2">
    <source>
        <dbReference type="ARBA" id="ARBA00022448"/>
    </source>
</evidence>
<dbReference type="Proteomes" id="UP001242480">
    <property type="component" value="Unassembled WGS sequence"/>
</dbReference>
<accession>A0ABU0J1Y0</accession>
<dbReference type="InterPro" id="IPR005895">
    <property type="entry name" value="ABC_transptr_haem_export_CcmA"/>
</dbReference>
<comment type="similarity">
    <text evidence="1">Belongs to the ABC transporter superfamily.</text>
</comment>
<dbReference type="InterPro" id="IPR017871">
    <property type="entry name" value="ABC_transporter-like_CS"/>
</dbReference>
<dbReference type="SUPFAM" id="SSF52540">
    <property type="entry name" value="P-loop containing nucleoside triphosphate hydrolases"/>
    <property type="match status" value="1"/>
</dbReference>